<reference evidence="1 2" key="1">
    <citation type="submission" date="2016-10" db="EMBL/GenBank/DDBJ databases">
        <authorList>
            <person name="de Groot N.N."/>
        </authorList>
    </citation>
    <scope>NUCLEOTIDE SEQUENCE [LARGE SCALE GENOMIC DNA]</scope>
    <source>
        <strain evidence="1 2">DSM 6059</strain>
    </source>
</reference>
<evidence type="ECO:0000313" key="2">
    <source>
        <dbReference type="Proteomes" id="UP000198862"/>
    </source>
</evidence>
<protein>
    <submittedName>
        <fullName evidence="1">Uncharacterized protein</fullName>
    </submittedName>
</protein>
<dbReference type="EMBL" id="FOLO01000031">
    <property type="protein sequence ID" value="SFD07894.1"/>
    <property type="molecule type" value="Genomic_DNA"/>
</dbReference>
<proteinExistence type="predicted"/>
<dbReference type="OrthoDB" id="8780690at2"/>
<keyword evidence="2" id="KW-1185">Reference proteome</keyword>
<sequence length="78" mass="8825">MSGCWIYGESTIKEVHIVKSNFKAGSGDYEDEALIREEQYGEFYGIRIDAYPNNAPFHGRSNENLSEAKEYVSNVSVL</sequence>
<evidence type="ECO:0000313" key="1">
    <source>
        <dbReference type="EMBL" id="SFD07894.1"/>
    </source>
</evidence>
<dbReference type="RefSeq" id="WP_091987003.1">
    <property type="nucleotide sequence ID" value="NZ_FOLO01000031.1"/>
</dbReference>
<organism evidence="1 2">
    <name type="scientific">Pseudoalteromonas denitrificans DSM 6059</name>
    <dbReference type="NCBI Taxonomy" id="1123010"/>
    <lineage>
        <taxon>Bacteria</taxon>
        <taxon>Pseudomonadati</taxon>
        <taxon>Pseudomonadota</taxon>
        <taxon>Gammaproteobacteria</taxon>
        <taxon>Alteromonadales</taxon>
        <taxon>Pseudoalteromonadaceae</taxon>
        <taxon>Pseudoalteromonas</taxon>
    </lineage>
</organism>
<name>A0A1I1PDB8_9GAMM</name>
<gene>
    <name evidence="1" type="ORF">SAMN02745724_03405</name>
</gene>
<dbReference type="AlphaFoldDB" id="A0A1I1PDB8"/>
<accession>A0A1I1PDB8</accession>
<dbReference type="Proteomes" id="UP000198862">
    <property type="component" value="Unassembled WGS sequence"/>
</dbReference>